<reference evidence="9 10" key="1">
    <citation type="submission" date="2023-12" db="EMBL/GenBank/DDBJ databases">
        <title>Novel species of the genus Arcicella isolated from rivers.</title>
        <authorList>
            <person name="Lu H."/>
        </authorList>
    </citation>
    <scope>NUCLEOTIDE SEQUENCE [LARGE SCALE GENOMIC DNA]</scope>
    <source>
        <strain evidence="9 10">DC2W</strain>
    </source>
</reference>
<evidence type="ECO:0000256" key="6">
    <source>
        <dbReference type="ARBA" id="ARBA00023239"/>
    </source>
</evidence>
<organism evidence="9 10">
    <name type="scientific">Arcicella gelida</name>
    <dbReference type="NCBI Taxonomy" id="2984195"/>
    <lineage>
        <taxon>Bacteria</taxon>
        <taxon>Pseudomonadati</taxon>
        <taxon>Bacteroidota</taxon>
        <taxon>Cytophagia</taxon>
        <taxon>Cytophagales</taxon>
        <taxon>Flectobacillaceae</taxon>
        <taxon>Arcicella</taxon>
    </lineage>
</organism>
<feature type="transmembrane region" description="Helical" evidence="7">
    <location>
        <begin position="122"/>
        <end position="141"/>
    </location>
</feature>
<sequence>MTVTNPWLNNTLYTNYFKKETSVAPLAVFRIALGFMLFVSLLRFWSKGWIYDLYIKPRYFFPFYGFEFIRPLGQYTYMLFIVCIVSSVLVMIGYFYRIAIIGLFLSFTYIELMDKSTYLNHYYFISLLCLIMVFLPAHRYLSVDAYKDKTLLVNKVPTWCIGVIKLLVFILYFYAGLAKLNSDWLIQALPLKIWLPARNDMPIIGFLFNYSWTPYVFSWFGCVYDLTIVFLLLNSTTRPIAYLTVVVFHFFTALLFPIGMFPYIMIVTALIFFSPSFHQSIIQQLARVLKVPASFLQADKTYSFAPIANKLLIGGFVIFFTVQLIFPFRYLMYPDELFWTEEGYRFSWRVMLMEKAGNAQFTVKDNDGHQQIVNNTEFLTTLQEKMMATQPDMILYYAHILRDYYQSEGFRSPQVYVDAYVTLNGRLGKTFINPTTDLAKEIESFQHKSWIIPLNNEIKGF</sequence>
<dbReference type="InterPro" id="IPR053935">
    <property type="entry name" value="VKGC_lumenal_dom"/>
</dbReference>
<keyword evidence="3 7" id="KW-1133">Transmembrane helix</keyword>
<dbReference type="EMBL" id="JAYGIL010000007">
    <property type="protein sequence ID" value="MEA5402757.1"/>
    <property type="molecule type" value="Genomic_DNA"/>
</dbReference>
<evidence type="ECO:0000256" key="4">
    <source>
        <dbReference type="ARBA" id="ARBA00023136"/>
    </source>
</evidence>
<dbReference type="InterPro" id="IPR011020">
    <property type="entry name" value="HTTM-like"/>
</dbReference>
<feature type="domain" description="HTTM-like" evidence="8">
    <location>
        <begin position="18"/>
        <end position="277"/>
    </location>
</feature>
<accession>A0ABU5S2S0</accession>
<dbReference type="RefSeq" id="WP_323327616.1">
    <property type="nucleotide sequence ID" value="NZ_JAYGIL010000007.1"/>
</dbReference>
<evidence type="ECO:0000256" key="5">
    <source>
        <dbReference type="ARBA" id="ARBA00023157"/>
    </source>
</evidence>
<feature type="transmembrane region" description="Helical" evidence="7">
    <location>
        <begin position="153"/>
        <end position="175"/>
    </location>
</feature>
<keyword evidence="6" id="KW-0456">Lyase</keyword>
<name>A0ABU5S2S0_9BACT</name>
<dbReference type="PANTHER" id="PTHR12639:SF7">
    <property type="entry name" value="HTTM DOMAIN-CONTAINING PROTEIN"/>
    <property type="match status" value="1"/>
</dbReference>
<keyword evidence="5" id="KW-1015">Disulfide bond</keyword>
<dbReference type="InterPro" id="IPR053934">
    <property type="entry name" value="HTTM_dom"/>
</dbReference>
<evidence type="ECO:0000259" key="8">
    <source>
        <dbReference type="SMART" id="SM00752"/>
    </source>
</evidence>
<feature type="transmembrane region" description="Helical" evidence="7">
    <location>
        <begin position="23"/>
        <end position="45"/>
    </location>
</feature>
<keyword evidence="10" id="KW-1185">Reference proteome</keyword>
<gene>
    <name evidence="9" type="ORF">VB776_07520</name>
</gene>
<dbReference type="Pfam" id="PF22777">
    <property type="entry name" value="VKGC_lumenal_dom"/>
    <property type="match status" value="1"/>
</dbReference>
<comment type="caution">
    <text evidence="9">The sequence shown here is derived from an EMBL/GenBank/DDBJ whole genome shotgun (WGS) entry which is preliminary data.</text>
</comment>
<keyword evidence="2 7" id="KW-0812">Transmembrane</keyword>
<proteinExistence type="predicted"/>
<feature type="transmembrane region" description="Helical" evidence="7">
    <location>
        <begin position="215"/>
        <end position="233"/>
    </location>
</feature>
<evidence type="ECO:0000256" key="2">
    <source>
        <dbReference type="ARBA" id="ARBA00022692"/>
    </source>
</evidence>
<feature type="transmembrane region" description="Helical" evidence="7">
    <location>
        <begin position="240"/>
        <end position="273"/>
    </location>
</feature>
<evidence type="ECO:0000256" key="1">
    <source>
        <dbReference type="ARBA" id="ARBA00004127"/>
    </source>
</evidence>
<evidence type="ECO:0000313" key="10">
    <source>
        <dbReference type="Proteomes" id="UP001303899"/>
    </source>
</evidence>
<dbReference type="Proteomes" id="UP001303899">
    <property type="component" value="Unassembled WGS sequence"/>
</dbReference>
<dbReference type="PANTHER" id="PTHR12639">
    <property type="entry name" value="VITAMIN K-DEPENDENT GAMMA-CARBOXYLASE"/>
    <property type="match status" value="1"/>
</dbReference>
<feature type="transmembrane region" description="Helical" evidence="7">
    <location>
        <begin position="77"/>
        <end position="110"/>
    </location>
</feature>
<protein>
    <submittedName>
        <fullName evidence="9">HTTM domain-containing protein</fullName>
    </submittedName>
</protein>
<evidence type="ECO:0000256" key="7">
    <source>
        <dbReference type="SAM" id="Phobius"/>
    </source>
</evidence>
<comment type="subcellular location">
    <subcellularLocation>
        <location evidence="1">Endomembrane system</location>
        <topology evidence="1">Multi-pass membrane protein</topology>
    </subcellularLocation>
</comment>
<evidence type="ECO:0000313" key="9">
    <source>
        <dbReference type="EMBL" id="MEA5402757.1"/>
    </source>
</evidence>
<dbReference type="InterPro" id="IPR007782">
    <property type="entry name" value="VKG_COase"/>
</dbReference>
<feature type="transmembrane region" description="Helical" evidence="7">
    <location>
        <begin position="311"/>
        <end position="331"/>
    </location>
</feature>
<evidence type="ECO:0000256" key="3">
    <source>
        <dbReference type="ARBA" id="ARBA00022989"/>
    </source>
</evidence>
<keyword evidence="4 7" id="KW-0472">Membrane</keyword>
<dbReference type="Pfam" id="PF05090">
    <property type="entry name" value="HTTM"/>
    <property type="match status" value="1"/>
</dbReference>
<dbReference type="SMART" id="SM00752">
    <property type="entry name" value="HTTM"/>
    <property type="match status" value="1"/>
</dbReference>